<dbReference type="EMBL" id="CAJVPJ010003543">
    <property type="protein sequence ID" value="CAG8641380.1"/>
    <property type="molecule type" value="Genomic_DNA"/>
</dbReference>
<dbReference type="AlphaFoldDB" id="A0A9N9DHK2"/>
<accession>A0A9N9DHK2</accession>
<gene>
    <name evidence="1" type="ORF">POCULU_LOCUS9439</name>
</gene>
<comment type="caution">
    <text evidence="1">The sequence shown here is derived from an EMBL/GenBank/DDBJ whole genome shotgun (WGS) entry which is preliminary data.</text>
</comment>
<evidence type="ECO:0000313" key="2">
    <source>
        <dbReference type="Proteomes" id="UP000789572"/>
    </source>
</evidence>
<protein>
    <submittedName>
        <fullName evidence="1">2158_t:CDS:1</fullName>
    </submittedName>
</protein>
<organism evidence="1 2">
    <name type="scientific">Paraglomus occultum</name>
    <dbReference type="NCBI Taxonomy" id="144539"/>
    <lineage>
        <taxon>Eukaryota</taxon>
        <taxon>Fungi</taxon>
        <taxon>Fungi incertae sedis</taxon>
        <taxon>Mucoromycota</taxon>
        <taxon>Glomeromycotina</taxon>
        <taxon>Glomeromycetes</taxon>
        <taxon>Paraglomerales</taxon>
        <taxon>Paraglomeraceae</taxon>
        <taxon>Paraglomus</taxon>
    </lineage>
</organism>
<proteinExistence type="predicted"/>
<reference evidence="1" key="1">
    <citation type="submission" date="2021-06" db="EMBL/GenBank/DDBJ databases">
        <authorList>
            <person name="Kallberg Y."/>
            <person name="Tangrot J."/>
            <person name="Rosling A."/>
        </authorList>
    </citation>
    <scope>NUCLEOTIDE SEQUENCE</scope>
    <source>
        <strain evidence="1">IA702</strain>
    </source>
</reference>
<name>A0A9N9DHK2_9GLOM</name>
<feature type="non-terminal residue" evidence="1">
    <location>
        <position position="1"/>
    </location>
</feature>
<dbReference type="Proteomes" id="UP000789572">
    <property type="component" value="Unassembled WGS sequence"/>
</dbReference>
<sequence>MSPPKKKPRCDVNFGGNNCGIKEEPSSKYSGFGCKIDGGYWKEIVTYDNAIEFGDDYTKYHRLLDNRVFIHRLFQDGKDHKIEWKDSSSKILGYFIYSFRLVSYHGSEPLRINGPAGKGKVKLQKLLKPMKIRLLLLRICDHEIIKKTNIDIKDIVSDIKDFNGSKVDDRFEIIEDETKVVKCSEECSFTISETVNFCIDFNGIKDCIVDDDDDNYDFGIERDLTVGNIGISAFYDNLFIIMAELYQNDYGQAASTTKLTKDIVKQQNYNKDKTHNIVNLINAAIQNIDEYKMITGKKPNENYLSYNDIREKMIKETNVNRLQDNGYWSKIIRNNKFPELQKLRRAILKSKQKDEIKTESQTIKQEPNNEIKIKKEEIENSEFKGNFKQPKQEVKLPVDEKVEFDNEQNTKDIKQKAELLVVNEIDYYESEQKVELLMVNEDKVVEFDNEQNMKDIEKAKSLV</sequence>
<evidence type="ECO:0000313" key="1">
    <source>
        <dbReference type="EMBL" id="CAG8641380.1"/>
    </source>
</evidence>
<keyword evidence="2" id="KW-1185">Reference proteome</keyword>